<gene>
    <name evidence="1" type="ORF">L1987_49917</name>
</gene>
<accession>A0ACB9FWX2</accession>
<sequence length="164" mass="18140">MDQTSLETFSDIEQRPIVSHLVKRLETALEFQERHDMCWNSSHLSPMARGSFLTWQKDVEGSGGSAVIAGKGCHNHRRMRPDWQEGILVHFDGSMGEMMAKGTYGSRGPETQLFNSLQIALDCVHPAPQDLLYVQLVLEQLEEIRPETATSSNDGGGAGPSLSE</sequence>
<organism evidence="1 2">
    <name type="scientific">Smallanthus sonchifolius</name>
    <dbReference type="NCBI Taxonomy" id="185202"/>
    <lineage>
        <taxon>Eukaryota</taxon>
        <taxon>Viridiplantae</taxon>
        <taxon>Streptophyta</taxon>
        <taxon>Embryophyta</taxon>
        <taxon>Tracheophyta</taxon>
        <taxon>Spermatophyta</taxon>
        <taxon>Magnoliopsida</taxon>
        <taxon>eudicotyledons</taxon>
        <taxon>Gunneridae</taxon>
        <taxon>Pentapetalae</taxon>
        <taxon>asterids</taxon>
        <taxon>campanulids</taxon>
        <taxon>Asterales</taxon>
        <taxon>Asteraceae</taxon>
        <taxon>Asteroideae</taxon>
        <taxon>Heliantheae alliance</taxon>
        <taxon>Millerieae</taxon>
        <taxon>Smallanthus</taxon>
    </lineage>
</organism>
<keyword evidence="2" id="KW-1185">Reference proteome</keyword>
<dbReference type="EMBL" id="CM042033">
    <property type="protein sequence ID" value="KAI3775345.1"/>
    <property type="molecule type" value="Genomic_DNA"/>
</dbReference>
<reference evidence="2" key="1">
    <citation type="journal article" date="2022" name="Mol. Ecol. Resour.">
        <title>The genomes of chicory, endive, great burdock and yacon provide insights into Asteraceae palaeo-polyploidization history and plant inulin production.</title>
        <authorList>
            <person name="Fan W."/>
            <person name="Wang S."/>
            <person name="Wang H."/>
            <person name="Wang A."/>
            <person name="Jiang F."/>
            <person name="Liu H."/>
            <person name="Zhao H."/>
            <person name="Xu D."/>
            <person name="Zhang Y."/>
        </authorList>
    </citation>
    <scope>NUCLEOTIDE SEQUENCE [LARGE SCALE GENOMIC DNA]</scope>
    <source>
        <strain evidence="2">cv. Yunnan</strain>
    </source>
</reference>
<reference evidence="1 2" key="2">
    <citation type="journal article" date="2022" name="Mol. Ecol. Resour.">
        <title>The genomes of chicory, endive, great burdock and yacon provide insights into Asteraceae paleo-polyploidization history and plant inulin production.</title>
        <authorList>
            <person name="Fan W."/>
            <person name="Wang S."/>
            <person name="Wang H."/>
            <person name="Wang A."/>
            <person name="Jiang F."/>
            <person name="Liu H."/>
            <person name="Zhao H."/>
            <person name="Xu D."/>
            <person name="Zhang Y."/>
        </authorList>
    </citation>
    <scope>NUCLEOTIDE SEQUENCE [LARGE SCALE GENOMIC DNA]</scope>
    <source>
        <strain evidence="2">cv. Yunnan</strain>
        <tissue evidence="1">Leaves</tissue>
    </source>
</reference>
<name>A0ACB9FWX2_9ASTR</name>
<evidence type="ECO:0000313" key="2">
    <source>
        <dbReference type="Proteomes" id="UP001056120"/>
    </source>
</evidence>
<proteinExistence type="predicted"/>
<dbReference type="Proteomes" id="UP001056120">
    <property type="component" value="Linkage Group LG16"/>
</dbReference>
<protein>
    <submittedName>
        <fullName evidence="1">Uncharacterized protein</fullName>
    </submittedName>
</protein>
<evidence type="ECO:0000313" key="1">
    <source>
        <dbReference type="EMBL" id="KAI3775345.1"/>
    </source>
</evidence>
<comment type="caution">
    <text evidence="1">The sequence shown here is derived from an EMBL/GenBank/DDBJ whole genome shotgun (WGS) entry which is preliminary data.</text>
</comment>